<dbReference type="InterPro" id="IPR006439">
    <property type="entry name" value="HAD-SF_hydro_IA"/>
</dbReference>
<dbReference type="InterPro" id="IPR023214">
    <property type="entry name" value="HAD_sf"/>
</dbReference>
<dbReference type="AlphaFoldDB" id="A0A1I1X5T3"/>
<dbReference type="CDD" id="cd07526">
    <property type="entry name" value="HAD_BPGM_like"/>
    <property type="match status" value="1"/>
</dbReference>
<name>A0A1I1X5T3_9ACTN</name>
<dbReference type="Pfam" id="PF00702">
    <property type="entry name" value="Hydrolase"/>
    <property type="match status" value="1"/>
</dbReference>
<keyword evidence="4" id="KW-0460">Magnesium</keyword>
<evidence type="ECO:0000313" key="6">
    <source>
        <dbReference type="Proteomes" id="UP000199323"/>
    </source>
</evidence>
<organism evidence="5 6">
    <name type="scientific">Actinacidiphila alni</name>
    <dbReference type="NCBI Taxonomy" id="380248"/>
    <lineage>
        <taxon>Bacteria</taxon>
        <taxon>Bacillati</taxon>
        <taxon>Actinomycetota</taxon>
        <taxon>Actinomycetes</taxon>
        <taxon>Kitasatosporales</taxon>
        <taxon>Streptomycetaceae</taxon>
        <taxon>Actinacidiphila</taxon>
    </lineage>
</organism>
<reference evidence="5 6" key="1">
    <citation type="submission" date="2016-10" db="EMBL/GenBank/DDBJ databases">
        <authorList>
            <person name="de Groot N.N."/>
        </authorList>
    </citation>
    <scope>NUCLEOTIDE SEQUENCE [LARGE SCALE GENOMIC DNA]</scope>
    <source>
        <strain evidence="5 6">CGMCC 4.3510</strain>
    </source>
</reference>
<dbReference type="SFLD" id="SFLDG01135">
    <property type="entry name" value="C1.5.6:_HAD__Beta-PGM__Phospha"/>
    <property type="match status" value="1"/>
</dbReference>
<dbReference type="GO" id="GO:0046872">
    <property type="term" value="F:metal ion binding"/>
    <property type="evidence" value="ECO:0007669"/>
    <property type="project" value="UniProtKB-KW"/>
</dbReference>
<keyword evidence="6" id="KW-1185">Reference proteome</keyword>
<dbReference type="GO" id="GO:0003824">
    <property type="term" value="F:catalytic activity"/>
    <property type="evidence" value="ECO:0007669"/>
    <property type="project" value="UniProtKB-ARBA"/>
</dbReference>
<sequence>MNAARPHTPWPEPELVIFDCDGVLVDSEKLAVKVDAFVLAAVGWPLSEAEIVERFVGRSYRDMTTAIEQHLGRALPADWDAPYRHLYQEAFDADLTEVDGVTQALDALTLPSCVASSSSHEGLRHTLGLTGLYERFEGRIFSASEVAHGKPAPDLFLHAARTLGVEPVRCVVVEDSRYGVAAARAAGMRAYGYCGGLTPARWLEGPDTTVFDDMRELPALLAR</sequence>
<dbReference type="SFLD" id="SFLDS00003">
    <property type="entry name" value="Haloacid_Dehalogenase"/>
    <property type="match status" value="1"/>
</dbReference>
<keyword evidence="3" id="KW-0479">Metal-binding</keyword>
<accession>A0A1I1X5T3</accession>
<proteinExistence type="inferred from homology"/>
<dbReference type="Gene3D" id="1.10.150.240">
    <property type="entry name" value="Putative phosphatase, domain 2"/>
    <property type="match status" value="1"/>
</dbReference>
<protein>
    <submittedName>
        <fullName evidence="5">Haloacid dehalogenase superfamily, subfamily IA, variant 3 with third motif having DD or ED</fullName>
    </submittedName>
</protein>
<dbReference type="SUPFAM" id="SSF56784">
    <property type="entry name" value="HAD-like"/>
    <property type="match status" value="1"/>
</dbReference>
<dbReference type="InterPro" id="IPR036412">
    <property type="entry name" value="HAD-like_sf"/>
</dbReference>
<comment type="cofactor">
    <cofactor evidence="1">
        <name>Mg(2+)</name>
        <dbReference type="ChEBI" id="CHEBI:18420"/>
    </cofactor>
</comment>
<dbReference type="EMBL" id="FONG01000001">
    <property type="protein sequence ID" value="SFE02774.1"/>
    <property type="molecule type" value="Genomic_DNA"/>
</dbReference>
<dbReference type="PANTHER" id="PTHR46193:SF10">
    <property type="entry name" value="6-PHOSPHOGLUCONATE PHOSPHATASE"/>
    <property type="match status" value="1"/>
</dbReference>
<dbReference type="NCBIfam" id="TIGR01509">
    <property type="entry name" value="HAD-SF-IA-v3"/>
    <property type="match status" value="1"/>
</dbReference>
<dbReference type="OrthoDB" id="9812856at2"/>
<dbReference type="Proteomes" id="UP000199323">
    <property type="component" value="Unassembled WGS sequence"/>
</dbReference>
<evidence type="ECO:0000256" key="1">
    <source>
        <dbReference type="ARBA" id="ARBA00001946"/>
    </source>
</evidence>
<evidence type="ECO:0000313" key="5">
    <source>
        <dbReference type="EMBL" id="SFE02774.1"/>
    </source>
</evidence>
<dbReference type="SFLD" id="SFLDG01129">
    <property type="entry name" value="C1.5:_HAD__Beta-PGM__Phosphata"/>
    <property type="match status" value="1"/>
</dbReference>
<dbReference type="Gene3D" id="3.40.50.1000">
    <property type="entry name" value="HAD superfamily/HAD-like"/>
    <property type="match status" value="1"/>
</dbReference>
<dbReference type="RefSeq" id="WP_093711372.1">
    <property type="nucleotide sequence ID" value="NZ_FONG01000001.1"/>
</dbReference>
<dbReference type="STRING" id="380248.SAMN05216251_101213"/>
<evidence type="ECO:0000256" key="2">
    <source>
        <dbReference type="ARBA" id="ARBA00006171"/>
    </source>
</evidence>
<gene>
    <name evidence="5" type="ORF">SAMN05216251_101213</name>
</gene>
<dbReference type="PANTHER" id="PTHR46193">
    <property type="entry name" value="6-PHOSPHOGLUCONATE PHOSPHATASE"/>
    <property type="match status" value="1"/>
</dbReference>
<evidence type="ECO:0000256" key="4">
    <source>
        <dbReference type="ARBA" id="ARBA00022842"/>
    </source>
</evidence>
<comment type="similarity">
    <text evidence="2">Belongs to the HAD-like hydrolase superfamily. CbbY/CbbZ/Gph/YieH family.</text>
</comment>
<dbReference type="InterPro" id="IPR051600">
    <property type="entry name" value="Beta-PGM-like"/>
</dbReference>
<dbReference type="InterPro" id="IPR023198">
    <property type="entry name" value="PGP-like_dom2"/>
</dbReference>
<evidence type="ECO:0000256" key="3">
    <source>
        <dbReference type="ARBA" id="ARBA00022723"/>
    </source>
</evidence>